<dbReference type="EMBL" id="JAUGZK010000009">
    <property type="protein sequence ID" value="MEE2025040.1"/>
    <property type="molecule type" value="Genomic_DNA"/>
</dbReference>
<name>A0ABU7JHU2_9GAMM</name>
<organism evidence="2 3">
    <name type="scientific">Alkalimonas mucilaginosa</name>
    <dbReference type="NCBI Taxonomy" id="3057676"/>
    <lineage>
        <taxon>Bacteria</taxon>
        <taxon>Pseudomonadati</taxon>
        <taxon>Pseudomonadota</taxon>
        <taxon>Gammaproteobacteria</taxon>
        <taxon>Alkalimonas</taxon>
    </lineage>
</organism>
<accession>A0ABU7JHU2</accession>
<feature type="chain" id="PRO_5046630645" evidence="1">
    <location>
        <begin position="25"/>
        <end position="545"/>
    </location>
</feature>
<sequence>MKLKQTVAAAVTAAALALTPVAQAVAESVDHHVSQLSRFDPKEVLLGYQKSWIADESPLKIAEKSRRTGLTWAEAADAVLCASTRRDNGGCNHFYVGSNKEMAREFIEAAAMWARVFNKAGSEIQEEIFNDGGKEGKEILTFVIHFSSGFKIQALSSNPSNLRGMQGNVTIDEAAFHERLAEVLKAALALTMWGSRVRLISTHNGIDNLFNQLIQDSRAGKKRYSIHTITLDDACRDGLYQRICQIRKLEWSQAKEDEWKAGLLKDTATEEDALEEYFCVPKAGSGLYLKRTLIERAMVKDHSIPIVRFTAPKDFELQTEHERQRIVDEWLANNVAFLIEQLPIDCRHVFGEDFARKGDLSVFVPLTIRKDLTKRVPFVVELANTTYEAQRQILMFILERLPRFTAAAFDSTGNGGYLAEAARLKYGSDMIDCVMLNQPWYREWMPKLKAEFDDGNLEIPRHQDILDDLCKIQLKNGIPQIEKGSGKGTDGQQRHGDFAVALAMAIRASWMEGGATEFTALPGKAGLFGHVDEDDDITQSASGCW</sequence>
<feature type="signal peptide" evidence="1">
    <location>
        <begin position="1"/>
        <end position="24"/>
    </location>
</feature>
<dbReference type="Proteomes" id="UP001339167">
    <property type="component" value="Unassembled WGS sequence"/>
</dbReference>
<comment type="caution">
    <text evidence="2">The sequence shown here is derived from an EMBL/GenBank/DDBJ whole genome shotgun (WGS) entry which is preliminary data.</text>
</comment>
<protein>
    <submittedName>
        <fullName evidence="2">Terminase family protein</fullName>
    </submittedName>
</protein>
<dbReference type="InterPro" id="IPR012036">
    <property type="entry name" value="Phage_Mu_Gp28"/>
</dbReference>
<dbReference type="PIRSF" id="PIRSF007056">
    <property type="entry name" value="UCP007056"/>
    <property type="match status" value="1"/>
</dbReference>
<gene>
    <name evidence="2" type="ORF">QWF21_12370</name>
</gene>
<evidence type="ECO:0000313" key="2">
    <source>
        <dbReference type="EMBL" id="MEE2025040.1"/>
    </source>
</evidence>
<evidence type="ECO:0000256" key="1">
    <source>
        <dbReference type="SAM" id="SignalP"/>
    </source>
</evidence>
<dbReference type="InterPro" id="IPR027417">
    <property type="entry name" value="P-loop_NTPase"/>
</dbReference>
<evidence type="ECO:0000313" key="3">
    <source>
        <dbReference type="Proteomes" id="UP001339167"/>
    </source>
</evidence>
<dbReference type="Gene3D" id="3.30.420.240">
    <property type="match status" value="1"/>
</dbReference>
<reference evidence="2 3" key="1">
    <citation type="submission" date="2023-06" db="EMBL/GenBank/DDBJ databases">
        <title>Alkalimonas sp., MEB004 an alkaliphilic bacterium isolated from Lonar Lake, India.</title>
        <authorList>
            <person name="Joshi A."/>
            <person name="Thite S."/>
        </authorList>
    </citation>
    <scope>NUCLEOTIDE SEQUENCE [LARGE SCALE GENOMIC DNA]</scope>
    <source>
        <strain evidence="2 3">MEB004</strain>
    </source>
</reference>
<keyword evidence="1" id="KW-0732">Signal</keyword>
<keyword evidence="3" id="KW-1185">Reference proteome</keyword>
<dbReference type="Gene3D" id="3.40.50.300">
    <property type="entry name" value="P-loop containing nucleotide triphosphate hydrolases"/>
    <property type="match status" value="1"/>
</dbReference>
<dbReference type="RefSeq" id="WP_330088362.1">
    <property type="nucleotide sequence ID" value="NZ_JAUGZK010000009.1"/>
</dbReference>
<proteinExistence type="predicted"/>